<proteinExistence type="predicted"/>
<reference evidence="3" key="1">
    <citation type="journal article" date="2010" name="PLoS Negl. Trop. Dis.">
        <title>The genome sequence of Trypanosoma brucei gambiense, causative agent of chronic human african trypanosomiasis.</title>
        <authorList>
            <person name="Jackson A.P."/>
            <person name="Sanders M."/>
            <person name="Berry A."/>
            <person name="McQuillan J."/>
            <person name="Aslett M.A."/>
            <person name="Quail M.A."/>
            <person name="Chukualim B."/>
            <person name="Capewell P."/>
            <person name="MacLeod A."/>
            <person name="Melville S.E."/>
            <person name="Gibson W."/>
            <person name="Barry J.D."/>
            <person name="Berriman M."/>
            <person name="Hertz-Fowler C."/>
        </authorList>
    </citation>
    <scope>NUCLEOTIDE SEQUENCE [LARGE SCALE GENOMIC DNA]</scope>
    <source>
        <strain evidence="3">MHOM/CI/86/DAL972</strain>
    </source>
</reference>
<name>C9ZX83_TRYB9</name>
<keyword evidence="1" id="KW-1133">Transmembrane helix</keyword>
<evidence type="ECO:0000313" key="3">
    <source>
        <dbReference type="Proteomes" id="UP000002316"/>
    </source>
</evidence>
<dbReference type="KEGG" id="tbg:TbgDal_IX1000"/>
<sequence>MEFQSDDGRKSCATMSSAGAGCGLQTRRRVGLAAVRFGLCGVFNVVVVLCVYPCYIIFSSFPFFSNLTTPLNDALWVVYSILLFFFRCLLVNNVMPCSVFLLFLP</sequence>
<dbReference type="AlphaFoldDB" id="C9ZX83"/>
<dbReference type="Proteomes" id="UP000002316">
    <property type="component" value="Chromosome 9"/>
</dbReference>
<organism evidence="2 3">
    <name type="scientific">Trypanosoma brucei gambiense (strain MHOM/CI/86/DAL972)</name>
    <dbReference type="NCBI Taxonomy" id="679716"/>
    <lineage>
        <taxon>Eukaryota</taxon>
        <taxon>Discoba</taxon>
        <taxon>Euglenozoa</taxon>
        <taxon>Kinetoplastea</taxon>
        <taxon>Metakinetoplastina</taxon>
        <taxon>Trypanosomatida</taxon>
        <taxon>Trypanosomatidae</taxon>
        <taxon>Trypanosoma</taxon>
    </lineage>
</organism>
<protein>
    <submittedName>
        <fullName evidence="2">Uncharacterized protein</fullName>
    </submittedName>
</protein>
<dbReference type="EMBL" id="FN554972">
    <property type="protein sequence ID" value="CBH14027.1"/>
    <property type="molecule type" value="Genomic_DNA"/>
</dbReference>
<evidence type="ECO:0000313" key="2">
    <source>
        <dbReference type="EMBL" id="CBH14027.1"/>
    </source>
</evidence>
<evidence type="ECO:0000256" key="1">
    <source>
        <dbReference type="SAM" id="Phobius"/>
    </source>
</evidence>
<dbReference type="GeneID" id="23860080"/>
<accession>C9ZX83</accession>
<keyword evidence="1" id="KW-0812">Transmembrane</keyword>
<keyword evidence="1" id="KW-0472">Membrane</keyword>
<gene>
    <name evidence="2" type="ORF">TbgDal_IX1000</name>
</gene>
<feature type="transmembrane region" description="Helical" evidence="1">
    <location>
        <begin position="37"/>
        <end position="58"/>
    </location>
</feature>
<dbReference type="RefSeq" id="XP_011776298.1">
    <property type="nucleotide sequence ID" value="XM_011777996.1"/>
</dbReference>
<feature type="transmembrane region" description="Helical" evidence="1">
    <location>
        <begin position="78"/>
        <end position="104"/>
    </location>
</feature>